<dbReference type="Gene3D" id="1.10.3190.10">
    <property type="entry name" value="yfbu gene product, domain 2"/>
    <property type="match status" value="1"/>
</dbReference>
<dbReference type="SUPFAM" id="SSF116960">
    <property type="entry name" value="YfbU-like"/>
    <property type="match status" value="1"/>
</dbReference>
<proteinExistence type="predicted"/>
<sequence length="183" mass="20908">MEVSQGEKLIIHMLSDLFEHLGVESELDPGFIKRALDGQSWAISSRYGFTERGDRDDSVANEVGEILHMWRIIEETVEGFDEQQQTQLVELAPVFGKTVKFPGFDANASSGHYGTAVFLVKEDFGWDHFRGRNLNSHGAGTVEGHRRMRARFKEVMRQRNFEQLTPKDMASVLNERTHPENQD</sequence>
<evidence type="ECO:0000313" key="1">
    <source>
        <dbReference type="EMBL" id="QJA47259.1"/>
    </source>
</evidence>
<organism evidence="1">
    <name type="scientific">viral metagenome</name>
    <dbReference type="NCBI Taxonomy" id="1070528"/>
    <lineage>
        <taxon>unclassified sequences</taxon>
        <taxon>metagenomes</taxon>
        <taxon>organismal metagenomes</taxon>
    </lineage>
</organism>
<reference evidence="1" key="1">
    <citation type="submission" date="2020-03" db="EMBL/GenBank/DDBJ databases">
        <title>The deep terrestrial virosphere.</title>
        <authorList>
            <person name="Holmfeldt K."/>
            <person name="Nilsson E."/>
            <person name="Simone D."/>
            <person name="Lopez-Fernandez M."/>
            <person name="Wu X."/>
            <person name="de Brujin I."/>
            <person name="Lundin D."/>
            <person name="Andersson A."/>
            <person name="Bertilsson S."/>
            <person name="Dopson M."/>
        </authorList>
    </citation>
    <scope>NUCLEOTIDE SEQUENCE</scope>
    <source>
        <strain evidence="1">TM448A00633</strain>
    </source>
</reference>
<dbReference type="AlphaFoldDB" id="A0A6H1ZIG9"/>
<dbReference type="EMBL" id="MT144037">
    <property type="protein sequence ID" value="QJA47259.1"/>
    <property type="molecule type" value="Genomic_DNA"/>
</dbReference>
<name>A0A6H1ZIG9_9ZZZZ</name>
<dbReference type="InterPro" id="IPR023146">
    <property type="entry name" value="YfbU_alpha-helical_sf"/>
</dbReference>
<dbReference type="Pfam" id="PF03887">
    <property type="entry name" value="YfbU"/>
    <property type="match status" value="1"/>
</dbReference>
<gene>
    <name evidence="1" type="ORF">TM448A00633_0014</name>
</gene>
<dbReference type="InterPro" id="IPR005587">
    <property type="entry name" value="UPF0304_YfbU"/>
</dbReference>
<accession>A0A6H1ZIG9</accession>
<protein>
    <submittedName>
        <fullName evidence="1">Uncharacterized protein</fullName>
    </submittedName>
</protein>